<dbReference type="EMBL" id="FNFC01000001">
    <property type="protein sequence ID" value="SDJ24359.1"/>
    <property type="molecule type" value="Genomic_DNA"/>
</dbReference>
<feature type="transmembrane region" description="Helical" evidence="1">
    <location>
        <begin position="104"/>
        <end position="127"/>
    </location>
</feature>
<organism evidence="2 3">
    <name type="scientific">Halovenus aranensis</name>
    <dbReference type="NCBI Taxonomy" id="890420"/>
    <lineage>
        <taxon>Archaea</taxon>
        <taxon>Methanobacteriati</taxon>
        <taxon>Methanobacteriota</taxon>
        <taxon>Stenosarchaea group</taxon>
        <taxon>Halobacteria</taxon>
        <taxon>Halobacteriales</taxon>
        <taxon>Haloarculaceae</taxon>
        <taxon>Halovenus</taxon>
    </lineage>
</organism>
<dbReference type="AlphaFoldDB" id="A0A1G8S553"/>
<protein>
    <submittedName>
        <fullName evidence="2">Uncharacterized protein</fullName>
    </submittedName>
</protein>
<dbReference type="Proteomes" id="UP000198856">
    <property type="component" value="Unassembled WGS sequence"/>
</dbReference>
<dbReference type="OrthoDB" id="271681at2157"/>
<evidence type="ECO:0000313" key="2">
    <source>
        <dbReference type="EMBL" id="SDJ24359.1"/>
    </source>
</evidence>
<reference evidence="2 3" key="1">
    <citation type="submission" date="2016-10" db="EMBL/GenBank/DDBJ databases">
        <authorList>
            <person name="de Groot N.N."/>
        </authorList>
    </citation>
    <scope>NUCLEOTIDE SEQUENCE [LARGE SCALE GENOMIC DNA]</scope>
    <source>
        <strain evidence="2 3">IBRC-M10015</strain>
    </source>
</reference>
<keyword evidence="1" id="KW-1133">Transmembrane helix</keyword>
<feature type="transmembrane region" description="Helical" evidence="1">
    <location>
        <begin position="48"/>
        <end position="66"/>
    </location>
</feature>
<gene>
    <name evidence="2" type="ORF">SAMN05216226_101292</name>
</gene>
<name>A0A1G8S553_9EURY</name>
<accession>A0A1G8S553</accession>
<keyword evidence="1" id="KW-0812">Transmembrane</keyword>
<keyword evidence="3" id="KW-1185">Reference proteome</keyword>
<keyword evidence="1" id="KW-0472">Membrane</keyword>
<evidence type="ECO:0000313" key="3">
    <source>
        <dbReference type="Proteomes" id="UP000198856"/>
    </source>
</evidence>
<proteinExistence type="predicted"/>
<dbReference type="InterPro" id="IPR055898">
    <property type="entry name" value="DUF7475"/>
</dbReference>
<dbReference type="Pfam" id="PF24287">
    <property type="entry name" value="DUF7475"/>
    <property type="match status" value="1"/>
</dbReference>
<dbReference type="RefSeq" id="WP_092698675.1">
    <property type="nucleotide sequence ID" value="NZ_FNFC01000001.1"/>
</dbReference>
<feature type="transmembrane region" description="Helical" evidence="1">
    <location>
        <begin position="73"/>
        <end position="92"/>
    </location>
</feature>
<evidence type="ECO:0000256" key="1">
    <source>
        <dbReference type="SAM" id="Phobius"/>
    </source>
</evidence>
<feature type="transmembrane region" description="Helical" evidence="1">
    <location>
        <begin position="21"/>
        <end position="42"/>
    </location>
</feature>
<dbReference type="STRING" id="890420.SAMN05216226_101292"/>
<sequence>MTTTEQRTQTLHPRSLALLRWTGVIAALASAGVHFLLGVRMFPDGLGISFLVAGLGFLAGIALALADVRRRAVYALGIPFTLGQIVLWYLFNFTGDGKSFPGDIGTLGAIDKIAQVILIIVVAVLLWDSS</sequence>